<protein>
    <submittedName>
        <fullName evidence="1">Uncharacterized protein</fullName>
    </submittedName>
</protein>
<sequence length="105" mass="11576">MRMTVTRECQLLLILSPTVTKACRLLWILATDCHVGVTAALVELGLTRKSAPALSTHARWETSYETTVTRECQLLVTLSPTVTKMCQHLWILATECHAGVTPALV</sequence>
<evidence type="ECO:0000313" key="1">
    <source>
        <dbReference type="EMBL" id="GBO46195.1"/>
    </source>
</evidence>
<dbReference type="EMBL" id="BGPR01073695">
    <property type="protein sequence ID" value="GBO46195.1"/>
    <property type="molecule type" value="Genomic_DNA"/>
</dbReference>
<dbReference type="Proteomes" id="UP000499080">
    <property type="component" value="Unassembled WGS sequence"/>
</dbReference>
<comment type="caution">
    <text evidence="1">The sequence shown here is derived from an EMBL/GenBank/DDBJ whole genome shotgun (WGS) entry which is preliminary data.</text>
</comment>
<gene>
    <name evidence="1" type="ORF">AVEN_71091_1</name>
</gene>
<organism evidence="1 2">
    <name type="scientific">Araneus ventricosus</name>
    <name type="common">Orbweaver spider</name>
    <name type="synonym">Epeira ventricosa</name>
    <dbReference type="NCBI Taxonomy" id="182803"/>
    <lineage>
        <taxon>Eukaryota</taxon>
        <taxon>Metazoa</taxon>
        <taxon>Ecdysozoa</taxon>
        <taxon>Arthropoda</taxon>
        <taxon>Chelicerata</taxon>
        <taxon>Arachnida</taxon>
        <taxon>Araneae</taxon>
        <taxon>Araneomorphae</taxon>
        <taxon>Entelegynae</taxon>
        <taxon>Araneoidea</taxon>
        <taxon>Araneidae</taxon>
        <taxon>Araneus</taxon>
    </lineage>
</organism>
<name>A0A4Y2X966_ARAVE</name>
<accession>A0A4Y2X966</accession>
<evidence type="ECO:0000313" key="2">
    <source>
        <dbReference type="Proteomes" id="UP000499080"/>
    </source>
</evidence>
<proteinExistence type="predicted"/>
<dbReference type="AlphaFoldDB" id="A0A4Y2X966"/>
<keyword evidence="2" id="KW-1185">Reference proteome</keyword>
<reference evidence="1 2" key="1">
    <citation type="journal article" date="2019" name="Sci. Rep.">
        <title>Orb-weaving spider Araneus ventricosus genome elucidates the spidroin gene catalogue.</title>
        <authorList>
            <person name="Kono N."/>
            <person name="Nakamura H."/>
            <person name="Ohtoshi R."/>
            <person name="Moran D.A.P."/>
            <person name="Shinohara A."/>
            <person name="Yoshida Y."/>
            <person name="Fujiwara M."/>
            <person name="Mori M."/>
            <person name="Tomita M."/>
            <person name="Arakawa K."/>
        </authorList>
    </citation>
    <scope>NUCLEOTIDE SEQUENCE [LARGE SCALE GENOMIC DNA]</scope>
</reference>